<sequence length="171" mass="19103">MSVNRGLVPGALLIILGILLFSQGDRSFSTGTLFAYGWPTMFVIPLGVFFHWLYFFMLHRRGVGLLVPGGILFIAGIVCQLSALTDTWGITWPGFIFAVAFGLFELYWFGSRNRWLLIPIAILTALSLLFFTVFSIGYLFSSLALSRPFVAAALVLIGGLFILMRKKERHM</sequence>
<dbReference type="EMBL" id="JACJVQ010000006">
    <property type="protein sequence ID" value="MBB6634329.1"/>
    <property type="molecule type" value="Genomic_DNA"/>
</dbReference>
<evidence type="ECO:0000256" key="1">
    <source>
        <dbReference type="SAM" id="Phobius"/>
    </source>
</evidence>
<name>A0A841STK6_9BACL</name>
<gene>
    <name evidence="2" type="ORF">H7B67_09420</name>
</gene>
<dbReference type="AlphaFoldDB" id="A0A841STK6"/>
<feature type="transmembrane region" description="Helical" evidence="1">
    <location>
        <begin position="63"/>
        <end position="84"/>
    </location>
</feature>
<evidence type="ECO:0000313" key="3">
    <source>
        <dbReference type="Proteomes" id="UP000535838"/>
    </source>
</evidence>
<proteinExistence type="predicted"/>
<feature type="transmembrane region" description="Helical" evidence="1">
    <location>
        <begin position="90"/>
        <end position="109"/>
    </location>
</feature>
<protein>
    <recommendedName>
        <fullName evidence="4">DUF5668 domain-containing protein</fullName>
    </recommendedName>
</protein>
<feature type="transmembrane region" description="Helical" evidence="1">
    <location>
        <begin position="34"/>
        <end position="56"/>
    </location>
</feature>
<evidence type="ECO:0008006" key="4">
    <source>
        <dbReference type="Google" id="ProtNLM"/>
    </source>
</evidence>
<dbReference type="Proteomes" id="UP000535838">
    <property type="component" value="Unassembled WGS sequence"/>
</dbReference>
<keyword evidence="3" id="KW-1185">Reference proteome</keyword>
<dbReference type="RefSeq" id="WP_185119544.1">
    <property type="nucleotide sequence ID" value="NZ_JACJVQ010000006.1"/>
</dbReference>
<organism evidence="2 3">
    <name type="scientific">Cohnella thailandensis</name>
    <dbReference type="NCBI Taxonomy" id="557557"/>
    <lineage>
        <taxon>Bacteria</taxon>
        <taxon>Bacillati</taxon>
        <taxon>Bacillota</taxon>
        <taxon>Bacilli</taxon>
        <taxon>Bacillales</taxon>
        <taxon>Paenibacillaceae</taxon>
        <taxon>Cohnella</taxon>
    </lineage>
</organism>
<accession>A0A841STK6</accession>
<keyword evidence="1" id="KW-0472">Membrane</keyword>
<reference evidence="2 3" key="1">
    <citation type="submission" date="2020-08" db="EMBL/GenBank/DDBJ databases">
        <title>Cohnella phylogeny.</title>
        <authorList>
            <person name="Dunlap C."/>
        </authorList>
    </citation>
    <scope>NUCLEOTIDE SEQUENCE [LARGE SCALE GENOMIC DNA]</scope>
    <source>
        <strain evidence="2 3">DSM 25241</strain>
    </source>
</reference>
<keyword evidence="1" id="KW-0812">Transmembrane</keyword>
<feature type="transmembrane region" description="Helical" evidence="1">
    <location>
        <begin position="146"/>
        <end position="164"/>
    </location>
</feature>
<comment type="caution">
    <text evidence="2">The sequence shown here is derived from an EMBL/GenBank/DDBJ whole genome shotgun (WGS) entry which is preliminary data.</text>
</comment>
<feature type="transmembrane region" description="Helical" evidence="1">
    <location>
        <begin position="116"/>
        <end position="140"/>
    </location>
</feature>
<evidence type="ECO:0000313" key="2">
    <source>
        <dbReference type="EMBL" id="MBB6634329.1"/>
    </source>
</evidence>
<keyword evidence="1" id="KW-1133">Transmembrane helix</keyword>